<keyword evidence="2" id="KW-0472">Membrane</keyword>
<proteinExistence type="predicted"/>
<gene>
    <name evidence="3" type="ORF">K435DRAFT_875951</name>
</gene>
<feature type="transmembrane region" description="Helical" evidence="2">
    <location>
        <begin position="207"/>
        <end position="227"/>
    </location>
</feature>
<evidence type="ECO:0000313" key="4">
    <source>
        <dbReference type="Proteomes" id="UP000297245"/>
    </source>
</evidence>
<evidence type="ECO:0000256" key="2">
    <source>
        <dbReference type="SAM" id="Phobius"/>
    </source>
</evidence>
<feature type="compositionally biased region" description="Low complexity" evidence="1">
    <location>
        <begin position="78"/>
        <end position="96"/>
    </location>
</feature>
<keyword evidence="2" id="KW-0812">Transmembrane</keyword>
<sequence length="345" mass="36290">MQGLCTDNLSSCAGVISASLSGVGTSIDLDTDRIHLNDSLRRFHSPSSTRVNNTGATPSQPQSTTAHATSFATETSNVPTFTATSPPSVPSASSSSVSQADATCTLPESFSATSFQLPILCPQIMAIARIITPVRAQSRHPAPLLDHQPAKLLLHPELKEHRRSTSVTRGGGAGTITDDMSFSTVPDLLPRLTQPLLRTSALPKSTIIGISAIGGVIVLFLPIPILFEIICNRNGHHRDANWDSADYYDQNNKGVNLDVASLDKGGGAYGFTPGGYYPGIAATPGSMASYHIVWEPIRSHQYPLQLSFPDICNYNYAIGPNSGYGADMAAIGGTAPAAGVAGMLE</sequence>
<protein>
    <submittedName>
        <fullName evidence="3">Uncharacterized protein</fullName>
    </submittedName>
</protein>
<dbReference type="AlphaFoldDB" id="A0A4S8KTH2"/>
<dbReference type="EMBL" id="ML180089">
    <property type="protein sequence ID" value="THU79040.1"/>
    <property type="molecule type" value="Genomic_DNA"/>
</dbReference>
<reference evidence="3 4" key="1">
    <citation type="journal article" date="2019" name="Nat. Ecol. Evol.">
        <title>Megaphylogeny resolves global patterns of mushroom evolution.</title>
        <authorList>
            <person name="Varga T."/>
            <person name="Krizsan K."/>
            <person name="Foldi C."/>
            <person name="Dima B."/>
            <person name="Sanchez-Garcia M."/>
            <person name="Sanchez-Ramirez S."/>
            <person name="Szollosi G.J."/>
            <person name="Szarkandi J.G."/>
            <person name="Papp V."/>
            <person name="Albert L."/>
            <person name="Andreopoulos W."/>
            <person name="Angelini C."/>
            <person name="Antonin V."/>
            <person name="Barry K.W."/>
            <person name="Bougher N.L."/>
            <person name="Buchanan P."/>
            <person name="Buyck B."/>
            <person name="Bense V."/>
            <person name="Catcheside P."/>
            <person name="Chovatia M."/>
            <person name="Cooper J."/>
            <person name="Damon W."/>
            <person name="Desjardin D."/>
            <person name="Finy P."/>
            <person name="Geml J."/>
            <person name="Haridas S."/>
            <person name="Hughes K."/>
            <person name="Justo A."/>
            <person name="Karasinski D."/>
            <person name="Kautmanova I."/>
            <person name="Kiss B."/>
            <person name="Kocsube S."/>
            <person name="Kotiranta H."/>
            <person name="LaButti K.M."/>
            <person name="Lechner B.E."/>
            <person name="Liimatainen K."/>
            <person name="Lipzen A."/>
            <person name="Lukacs Z."/>
            <person name="Mihaltcheva S."/>
            <person name="Morgado L.N."/>
            <person name="Niskanen T."/>
            <person name="Noordeloos M.E."/>
            <person name="Ohm R.A."/>
            <person name="Ortiz-Santana B."/>
            <person name="Ovrebo C."/>
            <person name="Racz N."/>
            <person name="Riley R."/>
            <person name="Savchenko A."/>
            <person name="Shiryaev A."/>
            <person name="Soop K."/>
            <person name="Spirin V."/>
            <person name="Szebenyi C."/>
            <person name="Tomsovsky M."/>
            <person name="Tulloss R.E."/>
            <person name="Uehling J."/>
            <person name="Grigoriev I.V."/>
            <person name="Vagvolgyi C."/>
            <person name="Papp T."/>
            <person name="Martin F.M."/>
            <person name="Miettinen O."/>
            <person name="Hibbett D.S."/>
            <person name="Nagy L.G."/>
        </authorList>
    </citation>
    <scope>NUCLEOTIDE SEQUENCE [LARGE SCALE GENOMIC DNA]</scope>
    <source>
        <strain evidence="3 4">CBS 962.96</strain>
    </source>
</reference>
<feature type="region of interest" description="Disordered" evidence="1">
    <location>
        <begin position="42"/>
        <end position="96"/>
    </location>
</feature>
<feature type="compositionally biased region" description="Polar residues" evidence="1">
    <location>
        <begin position="45"/>
        <end position="77"/>
    </location>
</feature>
<dbReference type="Proteomes" id="UP000297245">
    <property type="component" value="Unassembled WGS sequence"/>
</dbReference>
<evidence type="ECO:0000256" key="1">
    <source>
        <dbReference type="SAM" id="MobiDB-lite"/>
    </source>
</evidence>
<name>A0A4S8KTH2_DENBC</name>
<accession>A0A4S8KTH2</accession>
<keyword evidence="4" id="KW-1185">Reference proteome</keyword>
<keyword evidence="2" id="KW-1133">Transmembrane helix</keyword>
<evidence type="ECO:0000313" key="3">
    <source>
        <dbReference type="EMBL" id="THU79040.1"/>
    </source>
</evidence>
<organism evidence="3 4">
    <name type="scientific">Dendrothele bispora (strain CBS 962.96)</name>
    <dbReference type="NCBI Taxonomy" id="1314807"/>
    <lineage>
        <taxon>Eukaryota</taxon>
        <taxon>Fungi</taxon>
        <taxon>Dikarya</taxon>
        <taxon>Basidiomycota</taxon>
        <taxon>Agaricomycotina</taxon>
        <taxon>Agaricomycetes</taxon>
        <taxon>Agaricomycetidae</taxon>
        <taxon>Agaricales</taxon>
        <taxon>Agaricales incertae sedis</taxon>
        <taxon>Dendrothele</taxon>
    </lineage>
</organism>